<dbReference type="RefSeq" id="WP_138616958.1">
    <property type="nucleotide sequence ID" value="NZ_VCAO01000002.1"/>
</dbReference>
<comment type="caution">
    <text evidence="1">The sequence shown here is derived from an EMBL/GenBank/DDBJ whole genome shotgun (WGS) entry which is preliminary data.</text>
</comment>
<keyword evidence="2" id="KW-1185">Reference proteome</keyword>
<sequence length="325" mass="35654">MRIDPEMLALRGDTALQRHAQEALERARDRWLASEPVAGVMAELRAYGQGEKLAHCPALGDLFAGQGREAGWLDPLVHGLTTALRDYPLGQVPLRHQVSDGLSILQLTICGRATLSLIIYEDTAASNAEAPTSICFSDVERREVVVAGAADLRLFEIVQDRGDTAVLDSDPRRVVAREALHFPGFVHAKQVVKVHGRMVMLRLSRTPETPAPSRQFCLNTGKLLHRSSGDRRESQHELMMALLGRMGREDAAPIFAEMMRSGSDHLRWQAMRECLALDTATGFAALCAMAENQADALCDHASALRDQLLARHPQLAGKEAAQCRA</sequence>
<proteinExistence type="predicted"/>
<dbReference type="Proteomes" id="UP000309668">
    <property type="component" value="Unassembled WGS sequence"/>
</dbReference>
<organism evidence="1 2">
    <name type="scientific">Qipengyuania marisflavi</name>
    <dbReference type="NCBI Taxonomy" id="2486356"/>
    <lineage>
        <taxon>Bacteria</taxon>
        <taxon>Pseudomonadati</taxon>
        <taxon>Pseudomonadota</taxon>
        <taxon>Alphaproteobacteria</taxon>
        <taxon>Sphingomonadales</taxon>
        <taxon>Erythrobacteraceae</taxon>
        <taxon>Qipengyuania</taxon>
    </lineage>
</organism>
<protein>
    <recommendedName>
        <fullName evidence="3">HEAT repeat domain-containing protein</fullName>
    </recommendedName>
</protein>
<evidence type="ECO:0000313" key="1">
    <source>
        <dbReference type="EMBL" id="TMM48944.1"/>
    </source>
</evidence>
<accession>A0A5S3P922</accession>
<reference evidence="1 2" key="1">
    <citation type="submission" date="2019-05" db="EMBL/GenBank/DDBJ databases">
        <title>Erythrobacter marisflavi sp. nov., isolated from isolated from water of an estuary environment.</title>
        <authorList>
            <person name="Yoon J.-H."/>
        </authorList>
    </citation>
    <scope>NUCLEOTIDE SEQUENCE [LARGE SCALE GENOMIC DNA]</scope>
    <source>
        <strain evidence="1 2">KEM-5</strain>
    </source>
</reference>
<dbReference type="EMBL" id="VCAO01000002">
    <property type="protein sequence ID" value="TMM48944.1"/>
    <property type="molecule type" value="Genomic_DNA"/>
</dbReference>
<dbReference type="AlphaFoldDB" id="A0A5S3P922"/>
<name>A0A5S3P922_9SPHN</name>
<gene>
    <name evidence="1" type="ORF">FEV51_06080</name>
</gene>
<evidence type="ECO:0000313" key="2">
    <source>
        <dbReference type="Proteomes" id="UP000309668"/>
    </source>
</evidence>
<evidence type="ECO:0008006" key="3">
    <source>
        <dbReference type="Google" id="ProtNLM"/>
    </source>
</evidence>
<dbReference type="OrthoDB" id="7594270at2"/>